<dbReference type="SMART" id="SM00382">
    <property type="entry name" value="AAA"/>
    <property type="match status" value="1"/>
</dbReference>
<dbReference type="PROSITE" id="PS00211">
    <property type="entry name" value="ABC_TRANSPORTER_1"/>
    <property type="match status" value="1"/>
</dbReference>
<evidence type="ECO:0000256" key="1">
    <source>
        <dbReference type="ARBA" id="ARBA00022448"/>
    </source>
</evidence>
<dbReference type="InterPro" id="IPR027417">
    <property type="entry name" value="P-loop_NTPase"/>
</dbReference>
<organism evidence="6 7">
    <name type="scientific">Kribbella amoyensis</name>
    <dbReference type="NCBI Taxonomy" id="996641"/>
    <lineage>
        <taxon>Bacteria</taxon>
        <taxon>Bacillati</taxon>
        <taxon>Actinomycetota</taxon>
        <taxon>Actinomycetes</taxon>
        <taxon>Propionibacteriales</taxon>
        <taxon>Kribbellaceae</taxon>
        <taxon>Kribbella</taxon>
    </lineage>
</organism>
<dbReference type="GO" id="GO:0005886">
    <property type="term" value="C:plasma membrane"/>
    <property type="evidence" value="ECO:0007669"/>
    <property type="project" value="TreeGrafter"/>
</dbReference>
<comment type="caution">
    <text evidence="6">The sequence shown here is derived from an EMBL/GenBank/DDBJ whole genome shotgun (WGS) entry which is preliminary data.</text>
</comment>
<feature type="compositionally biased region" description="Low complexity" evidence="4">
    <location>
        <begin position="250"/>
        <end position="264"/>
    </location>
</feature>
<gene>
    <name evidence="6" type="ORF">FB561_6331</name>
</gene>
<name>A0A561B7F1_9ACTN</name>
<keyword evidence="7" id="KW-1185">Reference proteome</keyword>
<dbReference type="GO" id="GO:0016887">
    <property type="term" value="F:ATP hydrolysis activity"/>
    <property type="evidence" value="ECO:0007669"/>
    <property type="project" value="InterPro"/>
</dbReference>
<reference evidence="6 7" key="1">
    <citation type="submission" date="2019-06" db="EMBL/GenBank/DDBJ databases">
        <title>Sequencing the genomes of 1000 actinobacteria strains.</title>
        <authorList>
            <person name="Klenk H.-P."/>
        </authorList>
    </citation>
    <scope>NUCLEOTIDE SEQUENCE [LARGE SCALE GENOMIC DNA]</scope>
    <source>
        <strain evidence="6 7">DSM 24683</strain>
    </source>
</reference>
<protein>
    <submittedName>
        <fullName evidence="6">Putative ABC transport system ATP-binding protein</fullName>
    </submittedName>
</protein>
<sequence>MRRKQDPIQSSPNSVLLQDVRRVYGRGGNAVVALDGISIAFERGSFTAVMGPSGSGKSTFLHCAAGLDRPTSGAMFIDDQPLAGLKEKQLTELRRERIGFVFQSFNLLPALTVWQNVTLPQELDGRRPNRAAVRTVLDRVGLGDRHKHRPGELSGGQQQRVAIARALVTRPAVIFADEPTGALDTQTAADVLELLREPVRSQGETVVMVTHDPVAASYADQVVFLADGRLAGQLVAPTAEEVADRMTHLGARSGSGTPGSAGTSVLSRAGVGR</sequence>
<keyword evidence="3 6" id="KW-0067">ATP-binding</keyword>
<dbReference type="InterPro" id="IPR003593">
    <property type="entry name" value="AAA+_ATPase"/>
</dbReference>
<evidence type="ECO:0000256" key="4">
    <source>
        <dbReference type="SAM" id="MobiDB-lite"/>
    </source>
</evidence>
<dbReference type="PANTHER" id="PTHR24220">
    <property type="entry name" value="IMPORT ATP-BINDING PROTEIN"/>
    <property type="match status" value="1"/>
</dbReference>
<accession>A0A561B7F1</accession>
<feature type="region of interest" description="Disordered" evidence="4">
    <location>
        <begin position="249"/>
        <end position="273"/>
    </location>
</feature>
<dbReference type="InterPro" id="IPR015854">
    <property type="entry name" value="ABC_transpr_LolD-like"/>
</dbReference>
<dbReference type="CDD" id="cd03255">
    <property type="entry name" value="ABC_MJ0796_LolCDE_FtsE"/>
    <property type="match status" value="1"/>
</dbReference>
<dbReference type="GO" id="GO:0005524">
    <property type="term" value="F:ATP binding"/>
    <property type="evidence" value="ECO:0007669"/>
    <property type="project" value="UniProtKB-KW"/>
</dbReference>
<dbReference type="OrthoDB" id="3176024at2"/>
<evidence type="ECO:0000259" key="5">
    <source>
        <dbReference type="PROSITE" id="PS50893"/>
    </source>
</evidence>
<dbReference type="FunFam" id="3.40.50.300:FF:000032">
    <property type="entry name" value="Export ABC transporter ATP-binding protein"/>
    <property type="match status" value="1"/>
</dbReference>
<dbReference type="SUPFAM" id="SSF52540">
    <property type="entry name" value="P-loop containing nucleoside triphosphate hydrolases"/>
    <property type="match status" value="1"/>
</dbReference>
<evidence type="ECO:0000313" key="7">
    <source>
        <dbReference type="Proteomes" id="UP000318380"/>
    </source>
</evidence>
<keyword evidence="1" id="KW-0813">Transport</keyword>
<dbReference type="InterPro" id="IPR017911">
    <property type="entry name" value="MacB-like_ATP-bd"/>
</dbReference>
<feature type="domain" description="ABC transporter" evidence="5">
    <location>
        <begin position="15"/>
        <end position="252"/>
    </location>
</feature>
<evidence type="ECO:0000256" key="2">
    <source>
        <dbReference type="ARBA" id="ARBA00022741"/>
    </source>
</evidence>
<evidence type="ECO:0000313" key="6">
    <source>
        <dbReference type="EMBL" id="TWD74896.1"/>
    </source>
</evidence>
<dbReference type="AlphaFoldDB" id="A0A561B7F1"/>
<dbReference type="Proteomes" id="UP000318380">
    <property type="component" value="Unassembled WGS sequence"/>
</dbReference>
<proteinExistence type="predicted"/>
<dbReference type="EMBL" id="VIVK01000002">
    <property type="protein sequence ID" value="TWD74896.1"/>
    <property type="molecule type" value="Genomic_DNA"/>
</dbReference>
<keyword evidence="2" id="KW-0547">Nucleotide-binding</keyword>
<dbReference type="RefSeq" id="WP_145813667.1">
    <property type="nucleotide sequence ID" value="NZ_VIVK01000002.1"/>
</dbReference>
<dbReference type="InterPro" id="IPR017871">
    <property type="entry name" value="ABC_transporter-like_CS"/>
</dbReference>
<dbReference type="Pfam" id="PF00005">
    <property type="entry name" value="ABC_tran"/>
    <property type="match status" value="1"/>
</dbReference>
<dbReference type="GO" id="GO:0022857">
    <property type="term" value="F:transmembrane transporter activity"/>
    <property type="evidence" value="ECO:0007669"/>
    <property type="project" value="TreeGrafter"/>
</dbReference>
<evidence type="ECO:0000256" key="3">
    <source>
        <dbReference type="ARBA" id="ARBA00022840"/>
    </source>
</evidence>
<dbReference type="InterPro" id="IPR003439">
    <property type="entry name" value="ABC_transporter-like_ATP-bd"/>
</dbReference>
<dbReference type="PANTHER" id="PTHR24220:SF685">
    <property type="entry name" value="ABC TRANSPORTER RELATED"/>
    <property type="match status" value="1"/>
</dbReference>
<dbReference type="GO" id="GO:0098796">
    <property type="term" value="C:membrane protein complex"/>
    <property type="evidence" value="ECO:0007669"/>
    <property type="project" value="UniProtKB-ARBA"/>
</dbReference>
<dbReference type="Gene3D" id="3.40.50.300">
    <property type="entry name" value="P-loop containing nucleotide triphosphate hydrolases"/>
    <property type="match status" value="1"/>
</dbReference>
<dbReference type="PROSITE" id="PS50893">
    <property type="entry name" value="ABC_TRANSPORTER_2"/>
    <property type="match status" value="1"/>
</dbReference>